<feature type="chain" id="PRO_5019335574" description="DUF6536 domain-containing protein" evidence="3">
    <location>
        <begin position="23"/>
        <end position="457"/>
    </location>
</feature>
<reference evidence="5 6" key="1">
    <citation type="submission" date="2018-08" db="EMBL/GenBank/DDBJ databases">
        <title>Draft genome of the lignicolous fungus Coniochaeta pulveracea.</title>
        <authorList>
            <person name="Borstlap C.J."/>
            <person name="De Witt R.N."/>
            <person name="Botha A."/>
            <person name="Volschenk H."/>
        </authorList>
    </citation>
    <scope>NUCLEOTIDE SEQUENCE [LARGE SCALE GENOMIC DNA]</scope>
    <source>
        <strain evidence="5 6">CAB683</strain>
    </source>
</reference>
<dbReference type="AlphaFoldDB" id="A0A420YD36"/>
<dbReference type="EMBL" id="QVQW01000019">
    <property type="protein sequence ID" value="RKU45754.1"/>
    <property type="molecule type" value="Genomic_DNA"/>
</dbReference>
<dbReference type="Pfam" id="PF20163">
    <property type="entry name" value="DUF6536"/>
    <property type="match status" value="1"/>
</dbReference>
<dbReference type="InterPro" id="IPR046623">
    <property type="entry name" value="DUF6536"/>
</dbReference>
<feature type="transmembrane region" description="Helical" evidence="2">
    <location>
        <begin position="157"/>
        <end position="180"/>
    </location>
</feature>
<feature type="transmembrane region" description="Helical" evidence="2">
    <location>
        <begin position="232"/>
        <end position="253"/>
    </location>
</feature>
<evidence type="ECO:0000256" key="2">
    <source>
        <dbReference type="SAM" id="Phobius"/>
    </source>
</evidence>
<feature type="transmembrane region" description="Helical" evidence="2">
    <location>
        <begin position="352"/>
        <end position="374"/>
    </location>
</feature>
<proteinExistence type="predicted"/>
<feature type="transmembrane region" description="Helical" evidence="2">
    <location>
        <begin position="117"/>
        <end position="137"/>
    </location>
</feature>
<dbReference type="PANTHER" id="PTHR35395:SF1">
    <property type="entry name" value="DUF6536 DOMAIN-CONTAINING PROTEIN"/>
    <property type="match status" value="1"/>
</dbReference>
<dbReference type="Proteomes" id="UP000275385">
    <property type="component" value="Unassembled WGS sequence"/>
</dbReference>
<protein>
    <recommendedName>
        <fullName evidence="4">DUF6536 domain-containing protein</fullName>
    </recommendedName>
</protein>
<keyword evidence="2" id="KW-1133">Transmembrane helix</keyword>
<feature type="transmembrane region" description="Helical" evidence="2">
    <location>
        <begin position="285"/>
        <end position="303"/>
    </location>
</feature>
<dbReference type="STRING" id="177199.A0A420YD36"/>
<feature type="signal peptide" evidence="3">
    <location>
        <begin position="1"/>
        <end position="22"/>
    </location>
</feature>
<evidence type="ECO:0000256" key="3">
    <source>
        <dbReference type="SAM" id="SignalP"/>
    </source>
</evidence>
<feature type="region of interest" description="Disordered" evidence="1">
    <location>
        <begin position="436"/>
        <end position="457"/>
    </location>
</feature>
<dbReference type="OrthoDB" id="5429634at2759"/>
<comment type="caution">
    <text evidence="5">The sequence shown here is derived from an EMBL/GenBank/DDBJ whole genome shotgun (WGS) entry which is preliminary data.</text>
</comment>
<feature type="transmembrane region" description="Helical" evidence="2">
    <location>
        <begin position="394"/>
        <end position="417"/>
    </location>
</feature>
<keyword evidence="2" id="KW-0812">Transmembrane</keyword>
<evidence type="ECO:0000259" key="4">
    <source>
        <dbReference type="Pfam" id="PF20163"/>
    </source>
</evidence>
<gene>
    <name evidence="5" type="ORF">DL546_008405</name>
</gene>
<name>A0A420YD36_9PEZI</name>
<sequence length="457" mass="49444">MVGWRMGVAMNLLLTSLTCVVAIVGFSLAISRDPGGSWDGTVIYTGACSTADHINLGLHAVVSIFAIVLLAGANYAFQVLSSPTRAEVDAAHASGRWLGIGIPSVGNLFHIGKTRGLVATGLVLVILALQILYHAALYTSHTVADVNLCGVSVNPSLLGTATLLNLILVMLLAWILFYAFKSSSQSLVSLGDAISSFLEHKDGYIQKSSNSNNWGVEKTAERRYCWFRIPSVPTWLLFVISWTVPTALAAAVFGRSLQSRQFTFSSFGSIDSSNYTNLNTPSTPLGTSIIAALPQLLLALLYLSTNYLLTTYYLCKEISLYSNQARSLRVTTSPQGSQTPSLYLTLPRPWSWFLVTFFTAMSFVLSQSVFSVAFDPVSIANMHSNGTGNTPRTVIGFSGTGLLILLVLLFVLFLVVIGQGFRPIEPLPGLPSIKTPTSRDISSCCHPDQGRWERREA</sequence>
<keyword evidence="3" id="KW-0732">Signal</keyword>
<evidence type="ECO:0000256" key="1">
    <source>
        <dbReference type="SAM" id="MobiDB-lite"/>
    </source>
</evidence>
<feature type="domain" description="DUF6536" evidence="4">
    <location>
        <begin position="4"/>
        <end position="149"/>
    </location>
</feature>
<dbReference type="PANTHER" id="PTHR35395">
    <property type="entry name" value="DUF6536 DOMAIN-CONTAINING PROTEIN"/>
    <property type="match status" value="1"/>
</dbReference>
<evidence type="ECO:0000313" key="6">
    <source>
        <dbReference type="Proteomes" id="UP000275385"/>
    </source>
</evidence>
<feature type="transmembrane region" description="Helical" evidence="2">
    <location>
        <begin position="53"/>
        <end position="77"/>
    </location>
</feature>
<evidence type="ECO:0000313" key="5">
    <source>
        <dbReference type="EMBL" id="RKU45754.1"/>
    </source>
</evidence>
<accession>A0A420YD36</accession>
<keyword evidence="6" id="KW-1185">Reference proteome</keyword>
<organism evidence="5 6">
    <name type="scientific">Coniochaeta pulveracea</name>
    <dbReference type="NCBI Taxonomy" id="177199"/>
    <lineage>
        <taxon>Eukaryota</taxon>
        <taxon>Fungi</taxon>
        <taxon>Dikarya</taxon>
        <taxon>Ascomycota</taxon>
        <taxon>Pezizomycotina</taxon>
        <taxon>Sordariomycetes</taxon>
        <taxon>Sordariomycetidae</taxon>
        <taxon>Coniochaetales</taxon>
        <taxon>Coniochaetaceae</taxon>
        <taxon>Coniochaeta</taxon>
    </lineage>
</organism>
<keyword evidence="2" id="KW-0472">Membrane</keyword>
<feature type="compositionally biased region" description="Basic and acidic residues" evidence="1">
    <location>
        <begin position="448"/>
        <end position="457"/>
    </location>
</feature>